<reference evidence="7 8" key="1">
    <citation type="journal article" date="2015" name="Genome Announc.">
        <title>Expanding the biotechnology potential of lactobacilli through comparative genomics of 213 strains and associated genera.</title>
        <authorList>
            <person name="Sun Z."/>
            <person name="Harris H.M."/>
            <person name="McCann A."/>
            <person name="Guo C."/>
            <person name="Argimon S."/>
            <person name="Zhang W."/>
            <person name="Yang X."/>
            <person name="Jeffery I.B."/>
            <person name="Cooney J.C."/>
            <person name="Kagawa T.F."/>
            <person name="Liu W."/>
            <person name="Song Y."/>
            <person name="Salvetti E."/>
            <person name="Wrobel A."/>
            <person name="Rasinkangas P."/>
            <person name="Parkhill J."/>
            <person name="Rea M.C."/>
            <person name="O'Sullivan O."/>
            <person name="Ritari J."/>
            <person name="Douillard F.P."/>
            <person name="Paul Ross R."/>
            <person name="Yang R."/>
            <person name="Briner A.E."/>
            <person name="Felis G.E."/>
            <person name="de Vos W.M."/>
            <person name="Barrangou R."/>
            <person name="Klaenhammer T.R."/>
            <person name="Caufield P.W."/>
            <person name="Cui Y."/>
            <person name="Zhang H."/>
            <person name="O'Toole P.W."/>
        </authorList>
    </citation>
    <scope>NUCLEOTIDE SEQUENCE [LARGE SCALE GENOMIC DNA]</scope>
    <source>
        <strain evidence="7 8">DSM 14500</strain>
    </source>
</reference>
<comment type="subcellular location">
    <subcellularLocation>
        <location evidence="1">Cell membrane</location>
        <topology evidence="1">Multi-pass membrane protein</topology>
    </subcellularLocation>
</comment>
<dbReference type="GO" id="GO:0005524">
    <property type="term" value="F:ATP binding"/>
    <property type="evidence" value="ECO:0007669"/>
    <property type="project" value="InterPro"/>
</dbReference>
<evidence type="ECO:0000256" key="2">
    <source>
        <dbReference type="ARBA" id="ARBA00022692"/>
    </source>
</evidence>
<dbReference type="Proteomes" id="UP000050872">
    <property type="component" value="Unassembled WGS sequence"/>
</dbReference>
<gene>
    <name evidence="7" type="ORF">FD29_GL001949</name>
</gene>
<dbReference type="PATRIC" id="fig|1423770.3.peg.2000"/>
<feature type="transmembrane region" description="Helical" evidence="5">
    <location>
        <begin position="235"/>
        <end position="256"/>
    </location>
</feature>
<accession>A0A0R1QN95</accession>
<dbReference type="AlphaFoldDB" id="A0A0R1QN95"/>
<evidence type="ECO:0000256" key="1">
    <source>
        <dbReference type="ARBA" id="ARBA00004651"/>
    </source>
</evidence>
<name>A0A0R1QN95_9LACO</name>
<evidence type="ECO:0000313" key="7">
    <source>
        <dbReference type="EMBL" id="KRL45945.1"/>
    </source>
</evidence>
<dbReference type="GO" id="GO:0005886">
    <property type="term" value="C:plasma membrane"/>
    <property type="evidence" value="ECO:0007669"/>
    <property type="project" value="UniProtKB-SubCell"/>
</dbReference>
<dbReference type="InterPro" id="IPR011527">
    <property type="entry name" value="ABC1_TM_dom"/>
</dbReference>
<feature type="transmembrane region" description="Helical" evidence="5">
    <location>
        <begin position="147"/>
        <end position="166"/>
    </location>
</feature>
<evidence type="ECO:0000256" key="4">
    <source>
        <dbReference type="ARBA" id="ARBA00023136"/>
    </source>
</evidence>
<keyword evidence="8" id="KW-1185">Reference proteome</keyword>
<evidence type="ECO:0000256" key="3">
    <source>
        <dbReference type="ARBA" id="ARBA00022989"/>
    </source>
</evidence>
<evidence type="ECO:0000256" key="5">
    <source>
        <dbReference type="SAM" id="Phobius"/>
    </source>
</evidence>
<comment type="caution">
    <text evidence="7">The sequence shown here is derived from an EMBL/GenBank/DDBJ whole genome shotgun (WGS) entry which is preliminary data.</text>
</comment>
<keyword evidence="2 5" id="KW-0812">Transmembrane</keyword>
<dbReference type="Gene3D" id="1.20.1560.10">
    <property type="entry name" value="ABC transporter type 1, transmembrane domain"/>
    <property type="match status" value="1"/>
</dbReference>
<protein>
    <submittedName>
        <fullName evidence="7">ABC transporter</fullName>
    </submittedName>
</protein>
<feature type="transmembrane region" description="Helical" evidence="5">
    <location>
        <begin position="12"/>
        <end position="39"/>
    </location>
</feature>
<evidence type="ECO:0000259" key="6">
    <source>
        <dbReference type="PROSITE" id="PS50929"/>
    </source>
</evidence>
<evidence type="ECO:0000313" key="8">
    <source>
        <dbReference type="Proteomes" id="UP000050872"/>
    </source>
</evidence>
<organism evidence="7 8">
    <name type="scientific">Companilactobacillus mindensis DSM 14500</name>
    <dbReference type="NCBI Taxonomy" id="1423770"/>
    <lineage>
        <taxon>Bacteria</taxon>
        <taxon>Bacillati</taxon>
        <taxon>Bacillota</taxon>
        <taxon>Bacilli</taxon>
        <taxon>Lactobacillales</taxon>
        <taxon>Lactobacillaceae</taxon>
        <taxon>Companilactobacillus</taxon>
    </lineage>
</organism>
<feature type="transmembrane region" description="Helical" evidence="5">
    <location>
        <begin position="268"/>
        <end position="289"/>
    </location>
</feature>
<keyword evidence="3 5" id="KW-1133">Transmembrane helix</keyword>
<keyword evidence="4 5" id="KW-0472">Membrane</keyword>
<dbReference type="RefSeq" id="WP_057887168.1">
    <property type="nucleotide sequence ID" value="NZ_AZEZ01000004.1"/>
</dbReference>
<feature type="transmembrane region" description="Helical" evidence="5">
    <location>
        <begin position="45"/>
        <end position="66"/>
    </location>
</feature>
<dbReference type="EMBL" id="AZEZ01000004">
    <property type="protein sequence ID" value="KRL45945.1"/>
    <property type="molecule type" value="Genomic_DNA"/>
</dbReference>
<dbReference type="Pfam" id="PF00664">
    <property type="entry name" value="ABC_membrane"/>
    <property type="match status" value="1"/>
</dbReference>
<feature type="transmembrane region" description="Helical" evidence="5">
    <location>
        <begin position="124"/>
        <end position="141"/>
    </location>
</feature>
<dbReference type="OrthoDB" id="1672195at2"/>
<dbReference type="SUPFAM" id="SSF90123">
    <property type="entry name" value="ABC transporter transmembrane region"/>
    <property type="match status" value="1"/>
</dbReference>
<proteinExistence type="predicted"/>
<dbReference type="STRING" id="1423770.FD29_GL001949"/>
<feature type="domain" description="ABC transmembrane type-1" evidence="6">
    <location>
        <begin position="106"/>
        <end position="291"/>
    </location>
</feature>
<dbReference type="InterPro" id="IPR036640">
    <property type="entry name" value="ABC1_TM_sf"/>
</dbReference>
<dbReference type="PROSITE" id="PS50929">
    <property type="entry name" value="ABC_TM1F"/>
    <property type="match status" value="1"/>
</dbReference>
<sequence length="327" mass="37053">MKKYIDRRNFGFAVLFSIIVGLEMPFNTITYSYIFYLISQKSIKLIVPAISLILLGYLVFSVLKYVKNVVVNRSVYEINSKLKQTFLLSKMMTVTADENDFESKNLSFFLNDLKLLENNYWRQIFTMLDSAVMALGTLTYALYSNVYITLIFLAFMIIPTMAPRFFSKSIQTRTQTWSKTNKTLSGTVKNLLHGSLLLRRYHASLGFKKQLQVSINGMEDANAKMNNQISLSNSVISFLFDICSYLPIGIGIYFTISGTISLAQFVAIQYSSAWILNGFNSLITGWNTLGSTKEIRQKIIDLPAISEKTNPQAEKVNSLVAQDVSFS</sequence>
<dbReference type="GO" id="GO:0140359">
    <property type="term" value="F:ABC-type transporter activity"/>
    <property type="evidence" value="ECO:0007669"/>
    <property type="project" value="InterPro"/>
</dbReference>